<reference evidence="3" key="1">
    <citation type="journal article" date="2020" name="Nat. Commun.">
        <title>Genome sequence of the cluster root forming white lupin.</title>
        <authorList>
            <person name="Hufnagel B."/>
            <person name="Marques A."/>
            <person name="Soriano A."/>
            <person name="Marques L."/>
            <person name="Divol F."/>
            <person name="Doumas P."/>
            <person name="Sallet E."/>
            <person name="Mancinotti D."/>
            <person name="Carrere S."/>
            <person name="Marande W."/>
            <person name="Arribat S."/>
            <person name="Keller J."/>
            <person name="Huneau C."/>
            <person name="Blein T."/>
            <person name="Aime D."/>
            <person name="Laguerre M."/>
            <person name="Taylor J."/>
            <person name="Schubert V."/>
            <person name="Nelson M."/>
            <person name="Geu-Flores F."/>
            <person name="Crespi M."/>
            <person name="Gallardo-Guerrero K."/>
            <person name="Delaux P.-M."/>
            <person name="Salse J."/>
            <person name="Berges H."/>
            <person name="Guyot R."/>
            <person name="Gouzy J."/>
            <person name="Peret B."/>
        </authorList>
    </citation>
    <scope>NUCLEOTIDE SEQUENCE [LARGE SCALE GENOMIC DNA]</scope>
    <source>
        <strain evidence="3">cv. Amiga</strain>
    </source>
</reference>
<evidence type="ECO:0000313" key="3">
    <source>
        <dbReference type="Proteomes" id="UP000447434"/>
    </source>
</evidence>
<sequence>MLCIPPVYNHSIKHVGKNMVFWIQVLFLCGGIMGFGFHTLEMWNFVENKTLSLPAHDNLISSLAVSNVN</sequence>
<name>A0A6A4Q6W2_LUPAL</name>
<dbReference type="Proteomes" id="UP000447434">
    <property type="component" value="Chromosome 7"/>
</dbReference>
<organism evidence="2 3">
    <name type="scientific">Lupinus albus</name>
    <name type="common">White lupine</name>
    <name type="synonym">Lupinus termis</name>
    <dbReference type="NCBI Taxonomy" id="3870"/>
    <lineage>
        <taxon>Eukaryota</taxon>
        <taxon>Viridiplantae</taxon>
        <taxon>Streptophyta</taxon>
        <taxon>Embryophyta</taxon>
        <taxon>Tracheophyta</taxon>
        <taxon>Spermatophyta</taxon>
        <taxon>Magnoliopsida</taxon>
        <taxon>eudicotyledons</taxon>
        <taxon>Gunneridae</taxon>
        <taxon>Pentapetalae</taxon>
        <taxon>rosids</taxon>
        <taxon>fabids</taxon>
        <taxon>Fabales</taxon>
        <taxon>Fabaceae</taxon>
        <taxon>Papilionoideae</taxon>
        <taxon>50 kb inversion clade</taxon>
        <taxon>genistoids sensu lato</taxon>
        <taxon>core genistoids</taxon>
        <taxon>Genisteae</taxon>
        <taxon>Lupinus</taxon>
    </lineage>
</organism>
<dbReference type="AlphaFoldDB" id="A0A6A4Q6W2"/>
<dbReference type="OrthoDB" id="5600002at2759"/>
<protein>
    <submittedName>
        <fullName evidence="2">Uncharacterized protein</fullName>
    </submittedName>
</protein>
<keyword evidence="1" id="KW-1133">Transmembrane helix</keyword>
<proteinExistence type="predicted"/>
<accession>A0A6A4Q6W2</accession>
<evidence type="ECO:0000313" key="2">
    <source>
        <dbReference type="EMBL" id="KAE9609687.1"/>
    </source>
</evidence>
<comment type="caution">
    <text evidence="2">The sequence shown here is derived from an EMBL/GenBank/DDBJ whole genome shotgun (WGS) entry which is preliminary data.</text>
</comment>
<keyword evidence="1" id="KW-0812">Transmembrane</keyword>
<evidence type="ECO:0000256" key="1">
    <source>
        <dbReference type="SAM" id="Phobius"/>
    </source>
</evidence>
<keyword evidence="3" id="KW-1185">Reference proteome</keyword>
<gene>
    <name evidence="2" type="ORF">Lalb_Chr07g0178671</name>
</gene>
<dbReference type="EMBL" id="WOCE01000007">
    <property type="protein sequence ID" value="KAE9609687.1"/>
    <property type="molecule type" value="Genomic_DNA"/>
</dbReference>
<feature type="transmembrane region" description="Helical" evidence="1">
    <location>
        <begin position="20"/>
        <end position="40"/>
    </location>
</feature>
<keyword evidence="1" id="KW-0472">Membrane</keyword>